<feature type="transmembrane region" description="Helical" evidence="5">
    <location>
        <begin position="85"/>
        <end position="103"/>
    </location>
</feature>
<dbReference type="InterPro" id="IPR011701">
    <property type="entry name" value="MFS"/>
</dbReference>
<dbReference type="PANTHER" id="PTHR21576">
    <property type="entry name" value="UNCHARACTERIZED NODULIN-LIKE PROTEIN"/>
    <property type="match status" value="1"/>
</dbReference>
<feature type="transmembrane region" description="Helical" evidence="5">
    <location>
        <begin position="56"/>
        <end position="73"/>
    </location>
</feature>
<evidence type="ECO:0000256" key="4">
    <source>
        <dbReference type="ARBA" id="ARBA00023136"/>
    </source>
</evidence>
<dbReference type="SUPFAM" id="SSF103473">
    <property type="entry name" value="MFS general substrate transporter"/>
    <property type="match status" value="1"/>
</dbReference>
<evidence type="ECO:0000259" key="6">
    <source>
        <dbReference type="PROSITE" id="PS50850"/>
    </source>
</evidence>
<reference evidence="7 8" key="1">
    <citation type="submission" date="2024-01" db="EMBL/GenBank/DDBJ databases">
        <title>A draft genome for the cacao thread blight pathogen Marasmiellus scandens.</title>
        <authorList>
            <person name="Baruah I.K."/>
            <person name="Leung J."/>
            <person name="Bukari Y."/>
            <person name="Amoako-Attah I."/>
            <person name="Meinhardt L.W."/>
            <person name="Bailey B.A."/>
            <person name="Cohen S.P."/>
        </authorList>
    </citation>
    <scope>NUCLEOTIDE SEQUENCE [LARGE SCALE GENOMIC DNA]</scope>
    <source>
        <strain evidence="7 8">GH-19</strain>
    </source>
</reference>
<dbReference type="InterPro" id="IPR020846">
    <property type="entry name" value="MFS_dom"/>
</dbReference>
<keyword evidence="8" id="KW-1185">Reference proteome</keyword>
<comment type="subcellular location">
    <subcellularLocation>
        <location evidence="1">Membrane</location>
        <topology evidence="1">Multi-pass membrane protein</topology>
    </subcellularLocation>
</comment>
<evidence type="ECO:0000313" key="7">
    <source>
        <dbReference type="EMBL" id="KAK7459439.1"/>
    </source>
</evidence>
<proteinExistence type="predicted"/>
<keyword evidence="3 5" id="KW-1133">Transmembrane helix</keyword>
<gene>
    <name evidence="7" type="ORF">VKT23_009420</name>
</gene>
<dbReference type="EMBL" id="JBANRG010000016">
    <property type="protein sequence ID" value="KAK7459439.1"/>
    <property type="molecule type" value="Genomic_DNA"/>
</dbReference>
<organism evidence="7 8">
    <name type="scientific">Marasmiellus scandens</name>
    <dbReference type="NCBI Taxonomy" id="2682957"/>
    <lineage>
        <taxon>Eukaryota</taxon>
        <taxon>Fungi</taxon>
        <taxon>Dikarya</taxon>
        <taxon>Basidiomycota</taxon>
        <taxon>Agaricomycotina</taxon>
        <taxon>Agaricomycetes</taxon>
        <taxon>Agaricomycetidae</taxon>
        <taxon>Agaricales</taxon>
        <taxon>Marasmiineae</taxon>
        <taxon>Omphalotaceae</taxon>
        <taxon>Marasmiellus</taxon>
    </lineage>
</organism>
<dbReference type="Pfam" id="PF07690">
    <property type="entry name" value="MFS_1"/>
    <property type="match status" value="1"/>
</dbReference>
<evidence type="ECO:0000256" key="1">
    <source>
        <dbReference type="ARBA" id="ARBA00004141"/>
    </source>
</evidence>
<dbReference type="Gene3D" id="1.20.1250.20">
    <property type="entry name" value="MFS general substrate transporter like domains"/>
    <property type="match status" value="1"/>
</dbReference>
<evidence type="ECO:0000256" key="3">
    <source>
        <dbReference type="ARBA" id="ARBA00022989"/>
    </source>
</evidence>
<evidence type="ECO:0000256" key="2">
    <source>
        <dbReference type="ARBA" id="ARBA00022692"/>
    </source>
</evidence>
<accession>A0ABR1JDP8</accession>
<dbReference type="Proteomes" id="UP001498398">
    <property type="component" value="Unassembled WGS sequence"/>
</dbReference>
<keyword evidence="4 5" id="KW-0472">Membrane</keyword>
<comment type="caution">
    <text evidence="7">The sequence shown here is derived from an EMBL/GenBank/DDBJ whole genome shotgun (WGS) entry which is preliminary data.</text>
</comment>
<dbReference type="PROSITE" id="PS50850">
    <property type="entry name" value="MFS"/>
    <property type="match status" value="1"/>
</dbReference>
<dbReference type="InterPro" id="IPR036259">
    <property type="entry name" value="MFS_trans_sf"/>
</dbReference>
<evidence type="ECO:0000256" key="5">
    <source>
        <dbReference type="SAM" id="Phobius"/>
    </source>
</evidence>
<sequence length="156" mass="16249">MPASNNGLPATLGIRRILTLVASLVVSLAAGTNYVFSAYAPQLASSLHISHTRLNVIALAGNIGVYLSSPAWGMLVDRFGPKPNLFIGFCLLLVGYSGIRVIYDTGLPHSTTSLPTAIFLLLVLFSFMTGVGGNGGFSAALNATAKSFPDSMRGST</sequence>
<dbReference type="PANTHER" id="PTHR21576:SF158">
    <property type="entry name" value="RIBOSOMAL RNA-PROCESSING PROTEIN 12-LIKE CONSERVED DOMAIN-CONTAINING PROTEIN"/>
    <property type="match status" value="1"/>
</dbReference>
<evidence type="ECO:0000313" key="8">
    <source>
        <dbReference type="Proteomes" id="UP001498398"/>
    </source>
</evidence>
<keyword evidence="2 5" id="KW-0812">Transmembrane</keyword>
<name>A0ABR1JDP8_9AGAR</name>
<feature type="domain" description="Major facilitator superfamily (MFS) profile" evidence="6">
    <location>
        <begin position="18"/>
        <end position="156"/>
    </location>
</feature>
<feature type="transmembrane region" description="Helical" evidence="5">
    <location>
        <begin position="118"/>
        <end position="143"/>
    </location>
</feature>
<feature type="non-terminal residue" evidence="7">
    <location>
        <position position="156"/>
    </location>
</feature>
<protein>
    <recommendedName>
        <fullName evidence="6">Major facilitator superfamily (MFS) profile domain-containing protein</fullName>
    </recommendedName>
</protein>